<evidence type="ECO:0000313" key="1">
    <source>
        <dbReference type="EMBL" id="KAI5669758.1"/>
    </source>
</evidence>
<dbReference type="Proteomes" id="UP001060085">
    <property type="component" value="Linkage Group LG04"/>
</dbReference>
<sequence>MALVDDDQKVKAEAEQIIGLYQSLPRLVVFDLDYTLWPFYCEFCDEDDTPYLYPHAKGILNALKVHGIDVAIASRSPTSEIARTLLDKLGLRSMFVAEIFLVFVFILCLLEEYYTLHLIPLLRICFSICAAMFLIVIAKYFSIIILQLVMRHALIYDKRRKGFMQVRLFILRSYLFIPRTYLDFPFTIQEIFSSWTHKTEHFQKIQHKTRIPYESMLFFDDEDRNIEAVSKMGVTSILVENGVTLEAMKQGLSEFSQKSSSYVVRNRRK</sequence>
<gene>
    <name evidence="1" type="ORF">M9H77_19611</name>
</gene>
<name>A0ACC0BB33_CATRO</name>
<dbReference type="EMBL" id="CM044704">
    <property type="protein sequence ID" value="KAI5669758.1"/>
    <property type="molecule type" value="Genomic_DNA"/>
</dbReference>
<reference evidence="2" key="1">
    <citation type="journal article" date="2023" name="Nat. Plants">
        <title>Single-cell RNA sequencing provides a high-resolution roadmap for understanding the multicellular compartmentation of specialized metabolism.</title>
        <authorList>
            <person name="Sun S."/>
            <person name="Shen X."/>
            <person name="Li Y."/>
            <person name="Li Y."/>
            <person name="Wang S."/>
            <person name="Li R."/>
            <person name="Zhang H."/>
            <person name="Shen G."/>
            <person name="Guo B."/>
            <person name="Wei J."/>
            <person name="Xu J."/>
            <person name="St-Pierre B."/>
            <person name="Chen S."/>
            <person name="Sun C."/>
        </authorList>
    </citation>
    <scope>NUCLEOTIDE SEQUENCE [LARGE SCALE GENOMIC DNA]</scope>
</reference>
<organism evidence="1 2">
    <name type="scientific">Catharanthus roseus</name>
    <name type="common">Madagascar periwinkle</name>
    <name type="synonym">Vinca rosea</name>
    <dbReference type="NCBI Taxonomy" id="4058"/>
    <lineage>
        <taxon>Eukaryota</taxon>
        <taxon>Viridiplantae</taxon>
        <taxon>Streptophyta</taxon>
        <taxon>Embryophyta</taxon>
        <taxon>Tracheophyta</taxon>
        <taxon>Spermatophyta</taxon>
        <taxon>Magnoliopsida</taxon>
        <taxon>eudicotyledons</taxon>
        <taxon>Gunneridae</taxon>
        <taxon>Pentapetalae</taxon>
        <taxon>asterids</taxon>
        <taxon>lamiids</taxon>
        <taxon>Gentianales</taxon>
        <taxon>Apocynaceae</taxon>
        <taxon>Rauvolfioideae</taxon>
        <taxon>Vinceae</taxon>
        <taxon>Catharanthinae</taxon>
        <taxon>Catharanthus</taxon>
    </lineage>
</organism>
<keyword evidence="2" id="KW-1185">Reference proteome</keyword>
<comment type="caution">
    <text evidence="1">The sequence shown here is derived from an EMBL/GenBank/DDBJ whole genome shotgun (WGS) entry which is preliminary data.</text>
</comment>
<accession>A0ACC0BB33</accession>
<protein>
    <submittedName>
        <fullName evidence="1">Uncharacterized protein</fullName>
    </submittedName>
</protein>
<proteinExistence type="predicted"/>
<evidence type="ECO:0000313" key="2">
    <source>
        <dbReference type="Proteomes" id="UP001060085"/>
    </source>
</evidence>